<keyword evidence="3" id="KW-1185">Reference proteome</keyword>
<dbReference type="InterPro" id="IPR050348">
    <property type="entry name" value="Protein-Tyr_Phosphatase"/>
</dbReference>
<dbReference type="Gene3D" id="3.90.190.10">
    <property type="entry name" value="Protein tyrosine phosphatase superfamily"/>
    <property type="match status" value="1"/>
</dbReference>
<feature type="domain" description="Tyrosine-protein phosphatase" evidence="1">
    <location>
        <begin position="80"/>
        <end position="321"/>
    </location>
</feature>
<sequence length="343" mass="39998">MIKLFDMGFDNQQSFGQLFKGGTNDNPPVAGQKNEDDIDYNLTINQIIDEIAQGGESVVCDWMREIGKYPQTTDACLMDENAPKNRFQNILLYDNNRAKIKDRNRGNDYYHASYVDGYDKVNRYLLAQAPFDEYTEGDFWRLVSSARPSLILLLAATLDDKGVAYIPQFWCTEKKQKKYFKDLIVKTVEIQPSKHWDTYNIEIIDQQFAKQKSNLKVSLVHYRQWVCDNKVPEYILDFRTFFQLKKAEAEVKKLDGPIMVVCPTGTHRASFFVAMDIIIERINQEKRVGIRPTVQIITRQRYGSFIFYEHYLNLVEIITKHCVASNIVDLHMLAEAQMKKQKR</sequence>
<feature type="domain" description="Tyrosine specific protein phosphatases" evidence="2">
    <location>
        <begin position="239"/>
        <end position="312"/>
    </location>
</feature>
<evidence type="ECO:0000313" key="3">
    <source>
        <dbReference type="Proteomes" id="UP000038045"/>
    </source>
</evidence>
<dbReference type="WBParaSite" id="PTRK_0000766900.1">
    <property type="protein sequence ID" value="PTRK_0000766900.1"/>
    <property type="gene ID" value="PTRK_0000766900"/>
</dbReference>
<dbReference type="Pfam" id="PF00102">
    <property type="entry name" value="Y_phosphatase"/>
    <property type="match status" value="1"/>
</dbReference>
<name>A0A0N4ZIB4_PARTI</name>
<evidence type="ECO:0000313" key="4">
    <source>
        <dbReference type="WBParaSite" id="PTRK_0000766900.1"/>
    </source>
</evidence>
<dbReference type="PANTHER" id="PTHR19134:SF559">
    <property type="entry name" value="TYROSINE-PROTEIN PHOSPHATASE DOMAIN-CONTAINING PROTEIN"/>
    <property type="match status" value="1"/>
</dbReference>
<reference evidence="4" key="1">
    <citation type="submission" date="2017-02" db="UniProtKB">
        <authorList>
            <consortium name="WormBaseParasite"/>
        </authorList>
    </citation>
    <scope>IDENTIFICATION</scope>
</reference>
<dbReference type="PANTHER" id="PTHR19134">
    <property type="entry name" value="RECEPTOR-TYPE TYROSINE-PROTEIN PHOSPHATASE"/>
    <property type="match status" value="1"/>
</dbReference>
<dbReference type="GO" id="GO:0004725">
    <property type="term" value="F:protein tyrosine phosphatase activity"/>
    <property type="evidence" value="ECO:0007669"/>
    <property type="project" value="InterPro"/>
</dbReference>
<dbReference type="STRING" id="131310.A0A0N4ZIB4"/>
<dbReference type="InterPro" id="IPR029021">
    <property type="entry name" value="Prot-tyrosine_phosphatase-like"/>
</dbReference>
<dbReference type="InterPro" id="IPR003595">
    <property type="entry name" value="Tyr_Pase_cat"/>
</dbReference>
<dbReference type="PROSITE" id="PS50056">
    <property type="entry name" value="TYR_PHOSPHATASE_2"/>
    <property type="match status" value="1"/>
</dbReference>
<dbReference type="AlphaFoldDB" id="A0A0N4ZIB4"/>
<dbReference type="SMART" id="SM00194">
    <property type="entry name" value="PTPc"/>
    <property type="match status" value="1"/>
</dbReference>
<dbReference type="CDD" id="cd00047">
    <property type="entry name" value="PTPc"/>
    <property type="match status" value="1"/>
</dbReference>
<dbReference type="SMART" id="SM00404">
    <property type="entry name" value="PTPc_motif"/>
    <property type="match status" value="1"/>
</dbReference>
<dbReference type="InterPro" id="IPR000242">
    <property type="entry name" value="PTP_cat"/>
</dbReference>
<dbReference type="PROSITE" id="PS50055">
    <property type="entry name" value="TYR_PHOSPHATASE_PTP"/>
    <property type="match status" value="1"/>
</dbReference>
<dbReference type="InterPro" id="IPR000387">
    <property type="entry name" value="Tyr_Pase_dom"/>
</dbReference>
<organism evidence="3 4">
    <name type="scientific">Parastrongyloides trichosuri</name>
    <name type="common">Possum-specific nematode worm</name>
    <dbReference type="NCBI Taxonomy" id="131310"/>
    <lineage>
        <taxon>Eukaryota</taxon>
        <taxon>Metazoa</taxon>
        <taxon>Ecdysozoa</taxon>
        <taxon>Nematoda</taxon>
        <taxon>Chromadorea</taxon>
        <taxon>Rhabditida</taxon>
        <taxon>Tylenchina</taxon>
        <taxon>Panagrolaimomorpha</taxon>
        <taxon>Strongyloidoidea</taxon>
        <taxon>Strongyloididae</taxon>
        <taxon>Parastrongyloides</taxon>
    </lineage>
</organism>
<accession>A0A0N4ZIB4</accession>
<dbReference type="Proteomes" id="UP000038045">
    <property type="component" value="Unplaced"/>
</dbReference>
<proteinExistence type="predicted"/>
<evidence type="ECO:0000259" key="2">
    <source>
        <dbReference type="PROSITE" id="PS50056"/>
    </source>
</evidence>
<evidence type="ECO:0000259" key="1">
    <source>
        <dbReference type="PROSITE" id="PS50055"/>
    </source>
</evidence>
<dbReference type="SUPFAM" id="SSF52799">
    <property type="entry name" value="(Phosphotyrosine protein) phosphatases II"/>
    <property type="match status" value="1"/>
</dbReference>
<protein>
    <submittedName>
        <fullName evidence="4">Tyrosine-protein phosphatase domain-containing protein</fullName>
    </submittedName>
</protein>